<dbReference type="Proteomes" id="UP001642720">
    <property type="component" value="Unassembled WGS sequence"/>
</dbReference>
<evidence type="ECO:0008006" key="4">
    <source>
        <dbReference type="Google" id="ProtNLM"/>
    </source>
</evidence>
<protein>
    <recommendedName>
        <fullName evidence="4">Zn(2)-C6 fungal-type domain-containing protein</fullName>
    </recommendedName>
</protein>
<keyword evidence="3" id="KW-1185">Reference proteome</keyword>
<evidence type="ECO:0000313" key="2">
    <source>
        <dbReference type="EMBL" id="TFB02135.1"/>
    </source>
</evidence>
<gene>
    <name evidence="2" type="ORF">CCMA1212_005922</name>
</gene>
<proteinExistence type="predicted"/>
<dbReference type="GeneID" id="300577616"/>
<dbReference type="RefSeq" id="XP_073558336.1">
    <property type="nucleotide sequence ID" value="XM_073703166.1"/>
</dbReference>
<feature type="region of interest" description="Disordered" evidence="1">
    <location>
        <begin position="105"/>
        <end position="125"/>
    </location>
</feature>
<feature type="region of interest" description="Disordered" evidence="1">
    <location>
        <begin position="148"/>
        <end position="186"/>
    </location>
</feature>
<organism evidence="2 3">
    <name type="scientific">Trichoderma ghanense</name>
    <dbReference type="NCBI Taxonomy" id="65468"/>
    <lineage>
        <taxon>Eukaryota</taxon>
        <taxon>Fungi</taxon>
        <taxon>Dikarya</taxon>
        <taxon>Ascomycota</taxon>
        <taxon>Pezizomycotina</taxon>
        <taxon>Sordariomycetes</taxon>
        <taxon>Hypocreomycetidae</taxon>
        <taxon>Hypocreales</taxon>
        <taxon>Hypocreaceae</taxon>
        <taxon>Trichoderma</taxon>
    </lineage>
</organism>
<feature type="compositionally biased region" description="Polar residues" evidence="1">
    <location>
        <begin position="170"/>
        <end position="186"/>
    </location>
</feature>
<evidence type="ECO:0000313" key="3">
    <source>
        <dbReference type="Proteomes" id="UP001642720"/>
    </source>
</evidence>
<accession>A0ABY2H1L9</accession>
<dbReference type="EMBL" id="PPTA01000007">
    <property type="protein sequence ID" value="TFB02135.1"/>
    <property type="molecule type" value="Genomic_DNA"/>
</dbReference>
<comment type="caution">
    <text evidence="2">The sequence shown here is derived from an EMBL/GenBank/DDBJ whole genome shotgun (WGS) entry which is preliminary data.</text>
</comment>
<name>A0ABY2H1L9_9HYPO</name>
<sequence>MLEEDGGAPAAALLIGQPWPSSCGRCRHEAPVLLCRKEQVPSVTCTQLCKLCDENGSSSCPMPYLCYHAGGLLMLLYLANSALISTHSKAFASFHHALFRRKAFEQPSRQHRKEQDSPGKQASDRVSPLLRIPEAWCQLMQLGEGNALAGASPATDRSDTEPDEWIQDWQGWTDSCAQSPSGERIG</sequence>
<reference evidence="2 3" key="1">
    <citation type="submission" date="2018-01" db="EMBL/GenBank/DDBJ databases">
        <title>Genome characterization of the sugarcane-associated fungus Trichoderma ghanense CCMA-1212 and their application in lignocelulose bioconversion.</title>
        <authorList>
            <person name="Steindorff A.S."/>
            <person name="Mendes T.D."/>
            <person name="Vilela E.S.D."/>
            <person name="Rodrigues D.S."/>
            <person name="Formighieri E.F."/>
            <person name="Melo I.S."/>
            <person name="Favaro L.C.L."/>
        </authorList>
    </citation>
    <scope>NUCLEOTIDE SEQUENCE [LARGE SCALE GENOMIC DNA]</scope>
    <source>
        <strain evidence="2 3">CCMA-1212</strain>
    </source>
</reference>
<evidence type="ECO:0000256" key="1">
    <source>
        <dbReference type="SAM" id="MobiDB-lite"/>
    </source>
</evidence>